<feature type="compositionally biased region" description="Low complexity" evidence="1">
    <location>
        <begin position="74"/>
        <end position="83"/>
    </location>
</feature>
<keyword evidence="2" id="KW-0732">Signal</keyword>
<dbReference type="AlphaFoldDB" id="A0A1Z5KG01"/>
<feature type="chain" id="PRO_5012532121" evidence="2">
    <location>
        <begin position="24"/>
        <end position="318"/>
    </location>
</feature>
<sequence>MATSMTVLVRALMLLAFVSQAIAIEVPTPAPSSVQASDEPTSGVTTSEPTLSSEAPTVAPTRAPTRAPTPNPTSSPSEAPSEQPEPIIHTAVFTHGNSGKITLYDNRYPGISDPNAVTMRMGFLREVSGKTGKVVGKAGKIKHTIESFASQKFAFTSLFDTDLYGLDAKSFSFTSAVSNVGSVQIDAYIMMEGGEVVSNTGELMKVLPGDFKFSVQLLDWKWCSPCQDGTGDFIDVGIEIQGRNKKIKNGDLGAGIPLLLAKNINIDGRIVKMPTGYPKVETVGGKQTLVFRFPKSGGAAVYDYDPIIGMARSVAYQK</sequence>
<organism evidence="3 4">
    <name type="scientific">Fistulifera solaris</name>
    <name type="common">Oleaginous diatom</name>
    <dbReference type="NCBI Taxonomy" id="1519565"/>
    <lineage>
        <taxon>Eukaryota</taxon>
        <taxon>Sar</taxon>
        <taxon>Stramenopiles</taxon>
        <taxon>Ochrophyta</taxon>
        <taxon>Bacillariophyta</taxon>
        <taxon>Bacillariophyceae</taxon>
        <taxon>Bacillariophycidae</taxon>
        <taxon>Naviculales</taxon>
        <taxon>Naviculaceae</taxon>
        <taxon>Fistulifera</taxon>
    </lineage>
</organism>
<evidence type="ECO:0000313" key="3">
    <source>
        <dbReference type="EMBL" id="GAX25179.1"/>
    </source>
</evidence>
<comment type="caution">
    <text evidence="3">The sequence shown here is derived from an EMBL/GenBank/DDBJ whole genome shotgun (WGS) entry which is preliminary data.</text>
</comment>
<feature type="compositionally biased region" description="Polar residues" evidence="1">
    <location>
        <begin position="31"/>
        <end position="53"/>
    </location>
</feature>
<gene>
    <name evidence="3" type="ORF">FisN_16Hh016</name>
</gene>
<evidence type="ECO:0000313" key="4">
    <source>
        <dbReference type="Proteomes" id="UP000198406"/>
    </source>
</evidence>
<evidence type="ECO:0000256" key="1">
    <source>
        <dbReference type="SAM" id="MobiDB-lite"/>
    </source>
</evidence>
<dbReference type="Proteomes" id="UP000198406">
    <property type="component" value="Unassembled WGS sequence"/>
</dbReference>
<feature type="signal peptide" evidence="2">
    <location>
        <begin position="1"/>
        <end position="23"/>
    </location>
</feature>
<evidence type="ECO:0000256" key="2">
    <source>
        <dbReference type="SAM" id="SignalP"/>
    </source>
</evidence>
<protein>
    <submittedName>
        <fullName evidence="3">Uncharacterized protein</fullName>
    </submittedName>
</protein>
<accession>A0A1Z5KG01</accession>
<dbReference type="InParanoid" id="A0A1Z5KG01"/>
<name>A0A1Z5KG01_FISSO</name>
<dbReference type="EMBL" id="BDSP01000222">
    <property type="protein sequence ID" value="GAX25179.1"/>
    <property type="molecule type" value="Genomic_DNA"/>
</dbReference>
<proteinExistence type="predicted"/>
<reference evidence="3 4" key="1">
    <citation type="journal article" date="2015" name="Plant Cell">
        <title>Oil accumulation by the oleaginous diatom Fistulifera solaris as revealed by the genome and transcriptome.</title>
        <authorList>
            <person name="Tanaka T."/>
            <person name="Maeda Y."/>
            <person name="Veluchamy A."/>
            <person name="Tanaka M."/>
            <person name="Abida H."/>
            <person name="Marechal E."/>
            <person name="Bowler C."/>
            <person name="Muto M."/>
            <person name="Sunaga Y."/>
            <person name="Tanaka M."/>
            <person name="Yoshino T."/>
            <person name="Taniguchi T."/>
            <person name="Fukuda Y."/>
            <person name="Nemoto M."/>
            <person name="Matsumoto M."/>
            <person name="Wong P.S."/>
            <person name="Aburatani S."/>
            <person name="Fujibuchi W."/>
        </authorList>
    </citation>
    <scope>NUCLEOTIDE SEQUENCE [LARGE SCALE GENOMIC DNA]</scope>
    <source>
        <strain evidence="3 4">JPCC DA0580</strain>
    </source>
</reference>
<feature type="region of interest" description="Disordered" evidence="1">
    <location>
        <begin position="29"/>
        <end position="83"/>
    </location>
</feature>
<keyword evidence="4" id="KW-1185">Reference proteome</keyword>
<feature type="compositionally biased region" description="Low complexity" evidence="1">
    <location>
        <begin position="54"/>
        <end position="66"/>
    </location>
</feature>